<organism evidence="1 2">
    <name type="scientific">Vreelandella malpeensis</name>
    <dbReference type="NCBI Taxonomy" id="1172368"/>
    <lineage>
        <taxon>Bacteria</taxon>
        <taxon>Pseudomonadati</taxon>
        <taxon>Pseudomonadota</taxon>
        <taxon>Gammaproteobacteria</taxon>
        <taxon>Oceanospirillales</taxon>
        <taxon>Halomonadaceae</taxon>
        <taxon>Vreelandella</taxon>
    </lineage>
</organism>
<evidence type="ECO:0000313" key="1">
    <source>
        <dbReference type="EMBL" id="MCB8889543.1"/>
    </source>
</evidence>
<protein>
    <recommendedName>
        <fullName evidence="3">Alpha/beta hydrolase</fullName>
    </recommendedName>
</protein>
<name>A0ABS8DU10_9GAMM</name>
<comment type="caution">
    <text evidence="1">The sequence shown here is derived from an EMBL/GenBank/DDBJ whole genome shotgun (WGS) entry which is preliminary data.</text>
</comment>
<dbReference type="InterPro" id="IPR029058">
    <property type="entry name" value="AB_hydrolase_fold"/>
</dbReference>
<dbReference type="RefSeq" id="WP_227390216.1">
    <property type="nucleotide sequence ID" value="NZ_JBHSCJ010000002.1"/>
</dbReference>
<keyword evidence="2" id="KW-1185">Reference proteome</keyword>
<evidence type="ECO:0000313" key="2">
    <source>
        <dbReference type="Proteomes" id="UP001319882"/>
    </source>
</evidence>
<reference evidence="1 2" key="1">
    <citation type="journal article" date="2021" name="Sci. Rep.">
        <title>Genome analysis of a halophilic bacterium Halomonas malpeensis YU-PRIM-29(T) reveals its exopolysaccharide and pigment producing capabilities.</title>
        <authorList>
            <person name="Athmika"/>
            <person name="Ghate S.D."/>
            <person name="Arun A.B."/>
            <person name="Rao S.S."/>
            <person name="Kumar S.T.A."/>
            <person name="Kandiyil M.K."/>
            <person name="Saptami K."/>
            <person name="Rekha P.D."/>
        </authorList>
    </citation>
    <scope>NUCLEOTIDE SEQUENCE [LARGE SCALE GENOMIC DNA]</scope>
    <source>
        <strain evidence="2">prim 29</strain>
    </source>
</reference>
<accession>A0ABS8DU10</accession>
<dbReference type="EMBL" id="WHVL01000004">
    <property type="protein sequence ID" value="MCB8889543.1"/>
    <property type="molecule type" value="Genomic_DNA"/>
</dbReference>
<dbReference type="Proteomes" id="UP001319882">
    <property type="component" value="Unassembled WGS sequence"/>
</dbReference>
<dbReference type="SUPFAM" id="SSF53474">
    <property type="entry name" value="alpha/beta-Hydrolases"/>
    <property type="match status" value="1"/>
</dbReference>
<evidence type="ECO:0008006" key="3">
    <source>
        <dbReference type="Google" id="ProtNLM"/>
    </source>
</evidence>
<gene>
    <name evidence="1" type="ORF">GEV37_10495</name>
</gene>
<sequence length="281" mass="32662">MENLASKTSGKAISGLISDEYKFSRLADVPAQYHFYKDGFKHEFLWWPNEKSNKLFVFFSGDALREKFDLPVYQRWSWASKFPGSCVFFSDPTLHLSKTLSLAWYAGTTDYDPLENISKVVENICDDKNILFKDVFFYGSSGGGHAALRMLNFIEDGNAITINPQINIKEYHSGKVTEFVKVCYEGYSVDEVFELFSNKLNLMSDFERYLGKKIFFLQNKKDKHHYEKHCKPFVKKIRLLEREIGFDDSQLTELYFNLEGGHGKGESIEVFEKLMDLIERD</sequence>
<proteinExistence type="predicted"/>